<comment type="caution">
    <text evidence="4">The sequence shown here is derived from an EMBL/GenBank/DDBJ whole genome shotgun (WGS) entry which is preliminary data.</text>
</comment>
<dbReference type="Gene3D" id="3.40.50.2300">
    <property type="match status" value="1"/>
</dbReference>
<evidence type="ECO:0000256" key="1">
    <source>
        <dbReference type="PROSITE-ProRule" id="PRU00169"/>
    </source>
</evidence>
<feature type="transmembrane region" description="Helical" evidence="2">
    <location>
        <begin position="12"/>
        <end position="35"/>
    </location>
</feature>
<dbReference type="EMBL" id="JAMPLM010000001">
    <property type="protein sequence ID" value="MEP1057100.1"/>
    <property type="molecule type" value="Genomic_DNA"/>
</dbReference>
<feature type="domain" description="Response regulatory" evidence="3">
    <location>
        <begin position="117"/>
        <end position="233"/>
    </location>
</feature>
<evidence type="ECO:0000313" key="4">
    <source>
        <dbReference type="EMBL" id="MEP1057100.1"/>
    </source>
</evidence>
<keyword evidence="2" id="KW-0812">Transmembrane</keyword>
<accession>A0ABV0KD22</accession>
<dbReference type="InterPro" id="IPR001789">
    <property type="entry name" value="Sig_transdc_resp-reg_receiver"/>
</dbReference>
<evidence type="ECO:0000313" key="5">
    <source>
        <dbReference type="Proteomes" id="UP001476950"/>
    </source>
</evidence>
<dbReference type="SUPFAM" id="SSF52172">
    <property type="entry name" value="CheY-like"/>
    <property type="match status" value="1"/>
</dbReference>
<dbReference type="SMART" id="SM00448">
    <property type="entry name" value="REC"/>
    <property type="match status" value="1"/>
</dbReference>
<dbReference type="PROSITE" id="PS50110">
    <property type="entry name" value="RESPONSE_REGULATORY"/>
    <property type="match status" value="1"/>
</dbReference>
<gene>
    <name evidence="4" type="ORF">NDI38_01545</name>
</gene>
<evidence type="ECO:0000256" key="2">
    <source>
        <dbReference type="SAM" id="Phobius"/>
    </source>
</evidence>
<protein>
    <submittedName>
        <fullName evidence="4">Response regulator</fullName>
    </submittedName>
</protein>
<keyword evidence="1" id="KW-0597">Phosphoprotein</keyword>
<reference evidence="4 5" key="1">
    <citation type="submission" date="2022-04" db="EMBL/GenBank/DDBJ databases">
        <title>Positive selection, recombination, and allopatry shape intraspecific diversity of widespread and dominant cyanobacteria.</title>
        <authorList>
            <person name="Wei J."/>
            <person name="Shu W."/>
            <person name="Hu C."/>
        </authorList>
    </citation>
    <scope>NUCLEOTIDE SEQUENCE [LARGE SCALE GENOMIC DNA]</scope>
    <source>
        <strain evidence="4 5">AS-A4</strain>
    </source>
</reference>
<proteinExistence type="predicted"/>
<dbReference type="InterPro" id="IPR011006">
    <property type="entry name" value="CheY-like_superfamily"/>
</dbReference>
<keyword evidence="5" id="KW-1185">Reference proteome</keyword>
<evidence type="ECO:0000259" key="3">
    <source>
        <dbReference type="PROSITE" id="PS50110"/>
    </source>
</evidence>
<keyword evidence="2" id="KW-1133">Transmembrane helix</keyword>
<dbReference type="CDD" id="cd00156">
    <property type="entry name" value="REC"/>
    <property type="match status" value="1"/>
</dbReference>
<organism evidence="4 5">
    <name type="scientific">Stenomitos frigidus AS-A4</name>
    <dbReference type="NCBI Taxonomy" id="2933935"/>
    <lineage>
        <taxon>Bacteria</taxon>
        <taxon>Bacillati</taxon>
        <taxon>Cyanobacteriota</taxon>
        <taxon>Cyanophyceae</taxon>
        <taxon>Leptolyngbyales</taxon>
        <taxon>Leptolyngbyaceae</taxon>
        <taxon>Stenomitos</taxon>
    </lineage>
</organism>
<keyword evidence="2" id="KW-0472">Membrane</keyword>
<sequence>MTIDDLTKLLQVLISLVQALSWQLLILFILIYFGAPLRNFVNNLGEFTFRAGASGLEATAKRRIEAGVLLGSAAAIKSGDATHNQPQLPGANEAKEIATVVSQTMKPKVAQQLATASVLWVDDHPADNAHEIRSLEALGIAFTICPSVQDALEKIRLVPYHAIVSDMRQTGTNSAGYLLLQELQRLGVKTPVIVYGSSNEARLKFEAREQGAFGSTGDPQELFSLVTMAVQQR</sequence>
<name>A0ABV0KD22_9CYAN</name>
<dbReference type="RefSeq" id="WP_190453856.1">
    <property type="nucleotide sequence ID" value="NZ_JAMPLM010000001.1"/>
</dbReference>
<feature type="modified residue" description="4-aspartylphosphate" evidence="1">
    <location>
        <position position="166"/>
    </location>
</feature>
<dbReference type="Proteomes" id="UP001476950">
    <property type="component" value="Unassembled WGS sequence"/>
</dbReference>